<feature type="region of interest" description="Disordered" evidence="1">
    <location>
        <begin position="33"/>
        <end position="77"/>
    </location>
</feature>
<organism evidence="2 3">
    <name type="scientific">Austropuccinia psidii MF-1</name>
    <dbReference type="NCBI Taxonomy" id="1389203"/>
    <lineage>
        <taxon>Eukaryota</taxon>
        <taxon>Fungi</taxon>
        <taxon>Dikarya</taxon>
        <taxon>Basidiomycota</taxon>
        <taxon>Pucciniomycotina</taxon>
        <taxon>Pucciniomycetes</taxon>
        <taxon>Pucciniales</taxon>
        <taxon>Sphaerophragmiaceae</taxon>
        <taxon>Austropuccinia</taxon>
    </lineage>
</organism>
<dbReference type="Proteomes" id="UP000765509">
    <property type="component" value="Unassembled WGS sequence"/>
</dbReference>
<comment type="caution">
    <text evidence="2">The sequence shown here is derived from an EMBL/GenBank/DDBJ whole genome shotgun (WGS) entry which is preliminary data.</text>
</comment>
<dbReference type="EMBL" id="AVOT02013949">
    <property type="protein sequence ID" value="MBW0497007.1"/>
    <property type="molecule type" value="Genomic_DNA"/>
</dbReference>
<dbReference type="AlphaFoldDB" id="A0A9Q3HA74"/>
<protein>
    <submittedName>
        <fullName evidence="2">Uncharacterized protein</fullName>
    </submittedName>
</protein>
<evidence type="ECO:0000256" key="1">
    <source>
        <dbReference type="SAM" id="MobiDB-lite"/>
    </source>
</evidence>
<gene>
    <name evidence="2" type="ORF">O181_036722</name>
</gene>
<keyword evidence="3" id="KW-1185">Reference proteome</keyword>
<proteinExistence type="predicted"/>
<name>A0A9Q3HA74_9BASI</name>
<dbReference type="OrthoDB" id="2749819at2759"/>
<accession>A0A9Q3HA74</accession>
<evidence type="ECO:0000313" key="3">
    <source>
        <dbReference type="Proteomes" id="UP000765509"/>
    </source>
</evidence>
<reference evidence="2" key="1">
    <citation type="submission" date="2021-03" db="EMBL/GenBank/DDBJ databases">
        <title>Draft genome sequence of rust myrtle Austropuccinia psidii MF-1, a brazilian biotype.</title>
        <authorList>
            <person name="Quecine M.C."/>
            <person name="Pachon D.M.R."/>
            <person name="Bonatelli M.L."/>
            <person name="Correr F.H."/>
            <person name="Franceschini L.M."/>
            <person name="Leite T.F."/>
            <person name="Margarido G.R.A."/>
            <person name="Almeida C.A."/>
            <person name="Ferrarezi J.A."/>
            <person name="Labate C.A."/>
        </authorList>
    </citation>
    <scope>NUCLEOTIDE SEQUENCE</scope>
    <source>
        <strain evidence="2">MF-1</strain>
    </source>
</reference>
<evidence type="ECO:0000313" key="2">
    <source>
        <dbReference type="EMBL" id="MBW0497007.1"/>
    </source>
</evidence>
<sequence length="137" mass="16133">MEIQAQIQEPKKKEAIPVNYIEEEKEEERVIIPTKFQNSNIPKPDQPEEEIGNIANRNEDEDNTKEEKKVMKHQKKQVEPKLEIDEIIKKIMKQQTNLTIGEISRMSPNFVHKSQELSEKDEGKLNNSIKCIFKKDY</sequence>